<dbReference type="AlphaFoldDB" id="A0A2U8I3L2"/>
<dbReference type="InterPro" id="IPR020904">
    <property type="entry name" value="Sc_DH/Rdtase_CS"/>
</dbReference>
<dbReference type="SUPFAM" id="SSF51735">
    <property type="entry name" value="NAD(P)-binding Rossmann-fold domains"/>
    <property type="match status" value="1"/>
</dbReference>
<evidence type="ECO:0000256" key="2">
    <source>
        <dbReference type="ARBA" id="ARBA00023002"/>
    </source>
</evidence>
<dbReference type="FunFam" id="3.40.50.720:FF:000047">
    <property type="entry name" value="NADP-dependent L-serine/L-allo-threonine dehydrogenase"/>
    <property type="match status" value="1"/>
</dbReference>
<organism evidence="4 5">
    <name type="scientific">Candidatus Fukatsuia symbiotica</name>
    <dbReference type="NCBI Taxonomy" id="1878942"/>
    <lineage>
        <taxon>Bacteria</taxon>
        <taxon>Pseudomonadati</taxon>
        <taxon>Pseudomonadota</taxon>
        <taxon>Gammaproteobacteria</taxon>
        <taxon>Enterobacterales</taxon>
        <taxon>Yersiniaceae</taxon>
        <taxon>Candidatus Fukatsuia</taxon>
    </lineage>
</organism>
<name>A0A2U8I3L2_9GAMM</name>
<dbReference type="PANTHER" id="PTHR43115">
    <property type="entry name" value="DEHYDROGENASE/REDUCTASE SDR FAMILY MEMBER 11"/>
    <property type="match status" value="1"/>
</dbReference>
<dbReference type="InterPro" id="IPR002347">
    <property type="entry name" value="SDR_fam"/>
</dbReference>
<gene>
    <name evidence="4" type="ORF">CCS41_03305</name>
</gene>
<dbReference type="PRINTS" id="PR00081">
    <property type="entry name" value="GDHRDH"/>
</dbReference>
<evidence type="ECO:0000256" key="3">
    <source>
        <dbReference type="RuleBase" id="RU000363"/>
    </source>
</evidence>
<sequence length="240" mass="26608">MEKKLVVITGASSGFGAEIAKQLSELGYPLLLLARRIERLEALKLPKTLCRQVNITDRHSFEQAIKEAESQFGNVDCLVNNAGVMLLGNIEQQDAEEWENMFATNVLGLLHGMQLVLKKMKKNQSGTIINISSLAGRKTFEHHAAYSGTKFAVHGITETVRWELAPYNVRVITVSPGAAETELLEHTSRQDIKQGYTEWKSSINGVISAQDVAKAVVFCYQLPQNVCIREIAIAPTKQQN</sequence>
<dbReference type="KEGG" id="fsm:CCS41_03305"/>
<dbReference type="OrthoDB" id="9803333at2"/>
<dbReference type="Gene3D" id="3.40.50.720">
    <property type="entry name" value="NAD(P)-binding Rossmann-like Domain"/>
    <property type="match status" value="1"/>
</dbReference>
<dbReference type="PRINTS" id="PR00080">
    <property type="entry name" value="SDRFAMILY"/>
</dbReference>
<proteinExistence type="inferred from homology"/>
<dbReference type="InterPro" id="IPR036291">
    <property type="entry name" value="NAD(P)-bd_dom_sf"/>
</dbReference>
<evidence type="ECO:0000256" key="1">
    <source>
        <dbReference type="ARBA" id="ARBA00006484"/>
    </source>
</evidence>
<dbReference type="GO" id="GO:0016616">
    <property type="term" value="F:oxidoreductase activity, acting on the CH-OH group of donors, NAD or NADP as acceptor"/>
    <property type="evidence" value="ECO:0007669"/>
    <property type="project" value="UniProtKB-ARBA"/>
</dbReference>
<dbReference type="EMBL" id="CP021659">
    <property type="protein sequence ID" value="AWK13722.1"/>
    <property type="molecule type" value="Genomic_DNA"/>
</dbReference>
<accession>A0A2U8I3L2</accession>
<evidence type="ECO:0000313" key="4">
    <source>
        <dbReference type="EMBL" id="AWK13722.1"/>
    </source>
</evidence>
<dbReference type="Pfam" id="PF00106">
    <property type="entry name" value="adh_short"/>
    <property type="match status" value="1"/>
</dbReference>
<keyword evidence="5" id="KW-1185">Reference proteome</keyword>
<reference evidence="4 5" key="1">
    <citation type="submission" date="2017-05" db="EMBL/GenBank/DDBJ databases">
        <title>Genome sequence of Candidatus Fukatsuia symbiotica and Candidatus Hamiltonella defensa from Acyrthosiphon pisum strain 5D.</title>
        <authorList>
            <person name="Patel V.A."/>
            <person name="Chevignon G."/>
            <person name="Russell J.A."/>
            <person name="Oliver K.M."/>
        </authorList>
    </citation>
    <scope>NUCLEOTIDE SEQUENCE [LARGE SCALE GENOMIC DNA]</scope>
    <source>
        <strain evidence="4 5">5D</strain>
    </source>
</reference>
<dbReference type="RefSeq" id="WP_119797212.1">
    <property type="nucleotide sequence ID" value="NZ_CP021659.1"/>
</dbReference>
<keyword evidence="2" id="KW-0560">Oxidoreductase</keyword>
<dbReference type="PROSITE" id="PS00061">
    <property type="entry name" value="ADH_SHORT"/>
    <property type="match status" value="1"/>
</dbReference>
<protein>
    <submittedName>
        <fullName evidence="4">Oxidoreductase</fullName>
    </submittedName>
</protein>
<dbReference type="PANTHER" id="PTHR43115:SF4">
    <property type="entry name" value="DEHYDROGENASE_REDUCTASE SDR FAMILY MEMBER 11"/>
    <property type="match status" value="1"/>
</dbReference>
<dbReference type="CDD" id="cd05233">
    <property type="entry name" value="SDR_c"/>
    <property type="match status" value="1"/>
</dbReference>
<evidence type="ECO:0000313" key="5">
    <source>
        <dbReference type="Proteomes" id="UP000261875"/>
    </source>
</evidence>
<comment type="similarity">
    <text evidence="1 3">Belongs to the short-chain dehydrogenases/reductases (SDR) family.</text>
</comment>
<dbReference type="Proteomes" id="UP000261875">
    <property type="component" value="Chromosome"/>
</dbReference>